<evidence type="ECO:0000256" key="1">
    <source>
        <dbReference type="SAM" id="Coils"/>
    </source>
</evidence>
<dbReference type="Gene3D" id="1.20.5.190">
    <property type="match status" value="1"/>
</dbReference>
<dbReference type="EMBL" id="DAKRPA010000141">
    <property type="protein sequence ID" value="DAZ97262.1"/>
    <property type="molecule type" value="Genomic_DNA"/>
</dbReference>
<comment type="caution">
    <text evidence="3">The sequence shown here is derived from an EMBL/GenBank/DDBJ whole genome shotgun (WGS) entry which is preliminary data.</text>
</comment>
<feature type="region of interest" description="Disordered" evidence="2">
    <location>
        <begin position="1711"/>
        <end position="1731"/>
    </location>
</feature>
<sequence length="2347" mass="263221">KSGAFPPIAKRHSPQKRDKPKRVGAYYSIRSCLLYGLSIAVQGVELPRVSSITFADGVDAVPAPSIDSGEELEVLKCILVREGYVQRLVQASATGKVSGAHLGETVDVLDLLRVATLEVVEAIVAWRKKKRTTEPYKWNSVNYLLKLPSDLDFLQKHQGLVQWLGFTIERNPFVLPVSLDCRDRLSMAKTPIGTPPNASTLGKRPLQDDSDSGQFMQVGGKRALESDIEHGGSRHNALLAERKRAKNPYETRVLNDEELVPVPARTPSSNEIKSRPKSRAGFSVLSSPVGELDLVRIHAAERVVLNEEAVFGRFTRDGQGRLVPEAEAQRRNDMMEMSGGAYKKLHLHSHPEAAAPAEETEAATNPSAPSQPAANAPPVPSVQGKLYGKKKAGMLGPVGKPQRKPITKPPVQRSRGAHMEEALALEKQANLRLGRQIESMKEELERKQMDVANFESYPGIHAYEEQLHEYRTKAYEEMALLRKTLAEKIYIYETKMDNIDKKQEILHVFKETQKAETDAEKATQIQQRRKNSTVMLPLKPMTPNQAHSNQAEEDLYHTRMTPLVHHICATSIQRIARGMLARSSFGTMKIEYYVSSKYIQAVVRGFLVRRRNAKLYWSRAASLLLQRYARGLLARKYVARMRAQLAMQRAAVSIEKTVRGFLGRVRMRKVRGLFQARHTIVAAHESLCVADLHELADACLKMVSIPSMRFEGHKAPTPLTPLVLALVRMLMLGTSDHDEEYDVSNVRWKEAAHFLRCAVSLLRRMKKVGVASQGRYLRVSPLANALLRAYEADQDFNLSTFQYLERGWKAASAIFQWIKSFCAITALQTVLPPIDLAHHGPFVLAKATTPSEAEHERVEALEYSVVQEDIERRFVPAHLVQATGYPHNRPRPVIVVFARDVPHRASAWLRAQLLATLPGSFIVMNKPMPDRPSHHAHQPTTASPTPGTTLFDLPALQSAFDVGYNIILEFDVGLTDARQRRFLSAFAAVKAALHPAPLCVLVRGSPRNRAETEEADETEPEHERDSNDEQHTEDTRNQIAPMADAHVKRALEEAAENLYVLSQDAHLATMQAISADDNPMAAFVLVLEAVIVLLTPSKSYDGPKSSTSAISWKLGRRLLGNPRFLLEKLYAVEIESISRGNLVALDRYLRHPDWPTRTFAHSCGTTGGLLWGLASWVMAIVACAHLREWCQGFAPEISRAQPMPGLFGSVVVYRNTLARPHTNPHGRRTVVEVAMLELLEAVLADVRVYRAAIALEDRRVIINVAHDCLRVYLTAYDPKGSWHWHTVISESDINTLLSPNSIERSNVKTPPQTKPEMYDRLVRLCLLQPIRKLSTAVKKDPAEVLAHPSEHELVVRPQAIRLFRHAIKIDGRRTTVTLSELSRGRIQVDAFVHLSAAGRDLRCVVDLESIRERMSNRAAQHAFVAPRSIPPLVLNRVHLFRVRQAAIPCDNLAKPVKVPCGCAVDREMTMKLRVRSNETAPGRLLVRQAVRSVYLTGRWILSIYEDHVARDFRVELYQPRTCERSSVLVAASDLATFLPVTTNLTSSKLSQVMKHFQILLDNDTGEISGIHTRRVLARFPCSIPFVLNPHHELEERRRRRMYIQVERVPDTTPLPLGSTATTRNDAICFRAWLPDTCEQHLLRFQIEEFDSFFPDASWMTAPLVQRRGMCRKLVQAFWWDPARSDDNSANTVRGRLVVILPCGEFESVVVPPPKRKAKAPTKPPTRSKRSMFTARGSISQTPVLASCIQLLDEERTESDDEDEDDPTPRPKYCYTYNTEEMVHKGSYRANGVLVVVQVFMKVIAIETLVQRTPTDRVRERDSFVLTFHIYHPPTSARAVLHVNGRRELREVVGPDRAALISAETVDELMQHVLEARTEVILPPPGAKPSEELNVVFQKDRLYAKHKMTPVDQVAHSDQTTNAPKLIDKKEDRGLKLLSKARVIGDMGRVIFTVFDVGFTRAQDSKSRTHDKLAVRLDAYVSATSQRLSLSLESVDLAHVVGEDIELLRPSVSADDEARMKLAQLLIDHAGIETRKDGTPDRLYLVEHFAPVVAPKTVARERRDSDHHEQQLFKTVRQVAKDQVVLTIHRSIEDGCLHARLYDPLTSVKTNLDLPRAMQQLLLGRDDYFDKEEDPDTTSTFQGVPRRAVINHVCSFLRLEKVPVLPSDEAAAVDHTAHVNLSIRLQLDVATAEHCVARLVAHVGDDPVGDDHSVLARALGDDTQPPLAPIVEFALLATTTRDYCAVRIEVVPRMVTEDNTKNKKKGTKPAVYAEAIVFISVYCPAVLQVVTKALAPVDIDALLSRNTREQEPIESLQQVTRHVRQCLQVQIVHSELPSTVSQVNLSFA</sequence>
<feature type="compositionally biased region" description="Basic residues" evidence="2">
    <location>
        <begin position="1713"/>
        <end position="1729"/>
    </location>
</feature>
<feature type="compositionally biased region" description="Low complexity" evidence="2">
    <location>
        <begin position="352"/>
        <end position="374"/>
    </location>
</feature>
<dbReference type="Proteomes" id="UP001146120">
    <property type="component" value="Unassembled WGS sequence"/>
</dbReference>
<proteinExistence type="predicted"/>
<feature type="region of interest" description="Disordered" evidence="2">
    <location>
        <begin position="190"/>
        <end position="211"/>
    </location>
</feature>
<reference evidence="3" key="2">
    <citation type="journal article" date="2023" name="Microbiol Resour">
        <title>Decontamination and Annotation of the Draft Genome Sequence of the Oomycete Lagenidium giganteum ARSEF 373.</title>
        <authorList>
            <person name="Morgan W.R."/>
            <person name="Tartar A."/>
        </authorList>
    </citation>
    <scope>NUCLEOTIDE SEQUENCE</scope>
    <source>
        <strain evidence="3">ARSEF 373</strain>
    </source>
</reference>
<gene>
    <name evidence="3" type="ORF">N0F65_009313</name>
</gene>
<dbReference type="PROSITE" id="PS50096">
    <property type="entry name" value="IQ"/>
    <property type="match status" value="4"/>
</dbReference>
<dbReference type="SMART" id="SM00015">
    <property type="entry name" value="IQ"/>
    <property type="match status" value="4"/>
</dbReference>
<organism evidence="3 4">
    <name type="scientific">Lagenidium giganteum</name>
    <dbReference type="NCBI Taxonomy" id="4803"/>
    <lineage>
        <taxon>Eukaryota</taxon>
        <taxon>Sar</taxon>
        <taxon>Stramenopiles</taxon>
        <taxon>Oomycota</taxon>
        <taxon>Peronosporomycetes</taxon>
        <taxon>Pythiales</taxon>
        <taxon>Pythiaceae</taxon>
    </lineage>
</organism>
<evidence type="ECO:0000313" key="3">
    <source>
        <dbReference type="EMBL" id="DAZ97262.1"/>
    </source>
</evidence>
<protein>
    <recommendedName>
        <fullName evidence="5">Calmodulin</fullName>
    </recommendedName>
</protein>
<evidence type="ECO:0000256" key="2">
    <source>
        <dbReference type="SAM" id="MobiDB-lite"/>
    </source>
</evidence>
<feature type="region of interest" description="Disordered" evidence="2">
    <location>
        <begin position="1"/>
        <end position="21"/>
    </location>
</feature>
<reference evidence="3" key="1">
    <citation type="submission" date="2022-11" db="EMBL/GenBank/DDBJ databases">
        <authorList>
            <person name="Morgan W.R."/>
            <person name="Tartar A."/>
        </authorList>
    </citation>
    <scope>NUCLEOTIDE SEQUENCE</scope>
    <source>
        <strain evidence="3">ARSEF 373</strain>
    </source>
</reference>
<name>A0AAV2YRG9_9STRA</name>
<keyword evidence="4" id="KW-1185">Reference proteome</keyword>
<accession>A0AAV2YRG9</accession>
<dbReference type="InterPro" id="IPR000048">
    <property type="entry name" value="IQ_motif_EF-hand-BS"/>
</dbReference>
<keyword evidence="1" id="KW-0175">Coiled coil</keyword>
<feature type="region of interest" description="Disordered" evidence="2">
    <location>
        <begin position="350"/>
        <end position="417"/>
    </location>
</feature>
<feature type="region of interest" description="Disordered" evidence="2">
    <location>
        <begin position="1007"/>
        <end position="1039"/>
    </location>
</feature>
<feature type="coiled-coil region" evidence="1">
    <location>
        <begin position="430"/>
        <end position="457"/>
    </location>
</feature>
<feature type="compositionally biased region" description="Basic residues" evidence="2">
    <location>
        <begin position="9"/>
        <end position="21"/>
    </location>
</feature>
<feature type="compositionally biased region" description="Basic and acidic residues" evidence="2">
    <location>
        <begin position="1021"/>
        <end position="1036"/>
    </location>
</feature>
<evidence type="ECO:0008006" key="5">
    <source>
        <dbReference type="Google" id="ProtNLM"/>
    </source>
</evidence>
<feature type="non-terminal residue" evidence="3">
    <location>
        <position position="1"/>
    </location>
</feature>
<feature type="region of interest" description="Disordered" evidence="2">
    <location>
        <begin position="926"/>
        <end position="949"/>
    </location>
</feature>
<feature type="compositionally biased region" description="Polar residues" evidence="2">
    <location>
        <begin position="938"/>
        <end position="948"/>
    </location>
</feature>
<dbReference type="Pfam" id="PF00612">
    <property type="entry name" value="IQ"/>
    <property type="match status" value="2"/>
</dbReference>
<evidence type="ECO:0000313" key="4">
    <source>
        <dbReference type="Proteomes" id="UP001146120"/>
    </source>
</evidence>